<dbReference type="AlphaFoldDB" id="I1XH68"/>
<evidence type="ECO:0008006" key="4">
    <source>
        <dbReference type="Google" id="ProtNLM"/>
    </source>
</evidence>
<proteinExistence type="predicted"/>
<dbReference type="Pfam" id="PF11748">
    <property type="entry name" value="DUF3306"/>
    <property type="match status" value="1"/>
</dbReference>
<evidence type="ECO:0000313" key="2">
    <source>
        <dbReference type="EMBL" id="AFI83737.1"/>
    </source>
</evidence>
<dbReference type="PATRIC" id="fig|754476.3.peg.882"/>
<dbReference type="KEGG" id="mej:Q7A_895"/>
<evidence type="ECO:0000256" key="1">
    <source>
        <dbReference type="SAM" id="MobiDB-lite"/>
    </source>
</evidence>
<organism evidence="2 3">
    <name type="scientific">Methylophaga nitratireducenticrescens</name>
    <dbReference type="NCBI Taxonomy" id="754476"/>
    <lineage>
        <taxon>Bacteria</taxon>
        <taxon>Pseudomonadati</taxon>
        <taxon>Pseudomonadota</taxon>
        <taxon>Gammaproteobacteria</taxon>
        <taxon>Thiotrichales</taxon>
        <taxon>Piscirickettsiaceae</taxon>
        <taxon>Methylophaga</taxon>
    </lineage>
</organism>
<feature type="region of interest" description="Disordered" evidence="1">
    <location>
        <begin position="1"/>
        <end position="65"/>
    </location>
</feature>
<sequence length="153" mass="17483">MNEKSPSERFLSRWSRRKQQTNIAEETATEKSALTEQNLTDEPAPAKEPADLPLWQREDVDPETKKQALRNLFRKPGFTQTDGLEEYENDYNYHAFAGLGSVVTHEMKRMLERQLAEADAAEQPAITVPAEGAEQHNDTQSRNNRDEEDKPIA</sequence>
<dbReference type="Proteomes" id="UP000009144">
    <property type="component" value="Chromosome"/>
</dbReference>
<evidence type="ECO:0000313" key="3">
    <source>
        <dbReference type="Proteomes" id="UP000009144"/>
    </source>
</evidence>
<feature type="compositionally biased region" description="Polar residues" evidence="1">
    <location>
        <begin position="20"/>
        <end position="40"/>
    </location>
</feature>
<feature type="compositionally biased region" description="Basic and acidic residues" evidence="1">
    <location>
        <begin position="1"/>
        <end position="11"/>
    </location>
</feature>
<accession>I1XH68</accession>
<feature type="compositionally biased region" description="Basic and acidic residues" evidence="1">
    <location>
        <begin position="44"/>
        <end position="65"/>
    </location>
</feature>
<reference evidence="2 3" key="1">
    <citation type="journal article" date="2012" name="J. Bacteriol.">
        <title>Complete genome sequences of Methylophaga sp. strain JAM1 and Methylophaga sp. strain JAM7.</title>
        <authorList>
            <person name="Villeneuve C."/>
            <person name="Martineau C."/>
            <person name="Mauffrey F."/>
            <person name="Villemur R."/>
        </authorList>
    </citation>
    <scope>NUCLEOTIDE SEQUENCE [LARGE SCALE GENOMIC DNA]</scope>
    <source>
        <strain evidence="2 3">JAM1</strain>
    </source>
</reference>
<protein>
    <recommendedName>
        <fullName evidence="4">DUF3306 domain-containing protein</fullName>
    </recommendedName>
</protein>
<dbReference type="EMBL" id="CP003390">
    <property type="protein sequence ID" value="AFI83737.1"/>
    <property type="molecule type" value="Genomic_DNA"/>
</dbReference>
<dbReference type="STRING" id="754476.Q7A_895"/>
<gene>
    <name evidence="2" type="ordered locus">Q7A_895</name>
</gene>
<feature type="region of interest" description="Disordered" evidence="1">
    <location>
        <begin position="116"/>
        <end position="153"/>
    </location>
</feature>
<keyword evidence="3" id="KW-1185">Reference proteome</keyword>
<feature type="compositionally biased region" description="Basic and acidic residues" evidence="1">
    <location>
        <begin position="133"/>
        <end position="153"/>
    </location>
</feature>
<dbReference type="HOGENOM" id="CLU_1711104_0_0_6"/>
<name>I1XH68_METNJ</name>
<dbReference type="InterPro" id="IPR021735">
    <property type="entry name" value="DUF3306"/>
</dbReference>
<reference evidence="2 3" key="2">
    <citation type="journal article" date="2013" name="Int. J. Syst. Evol. Microbiol.">
        <title>Methylophaga nitratireducenticrescens sp. nov. and Methylophaga frappieri sp. nov., isolated from the biofilm of the methanol-fed denitrification system treating the seawater at the Montreal Biodome.</title>
        <authorList>
            <person name="Villeneuve C."/>
            <person name="Martineau C."/>
            <person name="Mauffrey F."/>
            <person name="Villemur R."/>
        </authorList>
    </citation>
    <scope>NUCLEOTIDE SEQUENCE [LARGE SCALE GENOMIC DNA]</scope>
    <source>
        <strain evidence="2 3">JAM1</strain>
    </source>
</reference>